<evidence type="ECO:0000256" key="3">
    <source>
        <dbReference type="SAM" id="MobiDB-lite"/>
    </source>
</evidence>
<feature type="region of interest" description="Disordered" evidence="3">
    <location>
        <begin position="44"/>
        <end position="64"/>
    </location>
</feature>
<dbReference type="GO" id="GO:0006355">
    <property type="term" value="P:regulation of DNA-templated transcription"/>
    <property type="evidence" value="ECO:0007669"/>
    <property type="project" value="InterPro"/>
</dbReference>
<dbReference type="STRING" id="927083.DB32_002933"/>
<keyword evidence="5" id="KW-1185">Reference proteome</keyword>
<evidence type="ECO:0000313" key="5">
    <source>
        <dbReference type="Proteomes" id="UP000034883"/>
    </source>
</evidence>
<feature type="compositionally biased region" description="Acidic residues" evidence="3">
    <location>
        <begin position="52"/>
        <end position="64"/>
    </location>
</feature>
<dbReference type="KEGG" id="samy:DB32_002933"/>
<dbReference type="Proteomes" id="UP000034883">
    <property type="component" value="Chromosome"/>
</dbReference>
<gene>
    <name evidence="4" type="ORF">DB32_002933</name>
</gene>
<dbReference type="RefSeq" id="WP_053233014.1">
    <property type="nucleotide sequence ID" value="NZ_CP011125.1"/>
</dbReference>
<dbReference type="OrthoDB" id="9809663at2"/>
<dbReference type="Pfam" id="PF03884">
    <property type="entry name" value="YacG"/>
    <property type="match status" value="1"/>
</dbReference>
<dbReference type="HAMAP" id="MF_00649">
    <property type="entry name" value="DNA_gyrase_inhibitor_YacG"/>
    <property type="match status" value="1"/>
</dbReference>
<dbReference type="InterPro" id="IPR013088">
    <property type="entry name" value="Znf_NHR/GATA"/>
</dbReference>
<name>A0A0F6SEU1_9BACT</name>
<proteinExistence type="inferred from homology"/>
<dbReference type="PANTHER" id="PTHR36150">
    <property type="entry name" value="DNA GYRASE INHIBITOR YACG"/>
    <property type="match status" value="1"/>
</dbReference>
<dbReference type="SUPFAM" id="SSF57716">
    <property type="entry name" value="Glucocorticoid receptor-like (DNA-binding domain)"/>
    <property type="match status" value="1"/>
</dbReference>
<dbReference type="Gene3D" id="3.30.50.10">
    <property type="entry name" value="Erythroid Transcription Factor GATA-1, subunit A"/>
    <property type="match status" value="1"/>
</dbReference>
<reference evidence="4 5" key="1">
    <citation type="submission" date="2015-03" db="EMBL/GenBank/DDBJ databases">
        <title>Genome assembly of Sandaracinus amylolyticus DSM 53668.</title>
        <authorList>
            <person name="Sharma G."/>
            <person name="Subramanian S."/>
        </authorList>
    </citation>
    <scope>NUCLEOTIDE SEQUENCE [LARGE SCALE GENOMIC DNA]</scope>
    <source>
        <strain evidence="4 5">DSM 53668</strain>
    </source>
</reference>
<dbReference type="AlphaFoldDB" id="A0A0F6SEU1"/>
<evidence type="ECO:0000256" key="2">
    <source>
        <dbReference type="ARBA" id="ARBA00022833"/>
    </source>
</evidence>
<keyword evidence="1" id="KW-0479">Metal-binding</keyword>
<dbReference type="InterPro" id="IPR005584">
    <property type="entry name" value="DNA_gyrase_inhibitor_YacG"/>
</dbReference>
<dbReference type="PANTHER" id="PTHR36150:SF1">
    <property type="entry name" value="DNA GYRASE INHIBITOR YACG"/>
    <property type="match status" value="1"/>
</dbReference>
<dbReference type="GO" id="GO:0008270">
    <property type="term" value="F:zinc ion binding"/>
    <property type="evidence" value="ECO:0007669"/>
    <property type="project" value="InterPro"/>
</dbReference>
<evidence type="ECO:0000256" key="1">
    <source>
        <dbReference type="ARBA" id="ARBA00022723"/>
    </source>
</evidence>
<evidence type="ECO:0000313" key="4">
    <source>
        <dbReference type="EMBL" id="AKF05784.1"/>
    </source>
</evidence>
<keyword evidence="2" id="KW-0862">Zinc</keyword>
<dbReference type="EMBL" id="CP011125">
    <property type="protein sequence ID" value="AKF05784.1"/>
    <property type="molecule type" value="Genomic_DNA"/>
</dbReference>
<sequence>MTPSCPICHRALPSSAPDKSPTHPFCSARCKLIDLGNWLDGSYRIAGPSALPDDDDGDGENAPS</sequence>
<organism evidence="4 5">
    <name type="scientific">Sandaracinus amylolyticus</name>
    <dbReference type="NCBI Taxonomy" id="927083"/>
    <lineage>
        <taxon>Bacteria</taxon>
        <taxon>Pseudomonadati</taxon>
        <taxon>Myxococcota</taxon>
        <taxon>Polyangia</taxon>
        <taxon>Polyangiales</taxon>
        <taxon>Sandaracinaceae</taxon>
        <taxon>Sandaracinus</taxon>
    </lineage>
</organism>
<protein>
    <submittedName>
        <fullName evidence="4">Uncharacterized protein</fullName>
    </submittedName>
</protein>
<accession>A0A0F6SEU1</accession>